<sequence>MKKQDYLYLAGYIVLFAVLGYLIASNRLIACNADHPYLSGIVQFAVLATAGEMLTTRVTDGRWEFNGFVVYKMFLWGASGLLFTIVFSVFSNGVLCAMENKMLPLYQNPWATALFTSFFLNLIFSPIHTIMMRLLSNYGEARFVHGNRMGFYETINSVGWSELLDFLFRKTLPFFWFPVNTVGFMLPVVLRIPFAAMLSFVFGILMMILRLRERKQIETIAS</sequence>
<name>A0A415E5X9_9FIRM</name>
<dbReference type="STRING" id="1776384.GCA_900086585_02284"/>
<comment type="caution">
    <text evidence="2">The sequence shown here is derived from an EMBL/GenBank/DDBJ whole genome shotgun (WGS) entry which is preliminary data.</text>
</comment>
<proteinExistence type="predicted"/>
<evidence type="ECO:0000313" key="3">
    <source>
        <dbReference type="Proteomes" id="UP000284841"/>
    </source>
</evidence>
<dbReference type="RefSeq" id="WP_118333093.1">
    <property type="nucleotide sequence ID" value="NZ_AP025567.1"/>
</dbReference>
<keyword evidence="1" id="KW-0812">Transmembrane</keyword>
<feature type="transmembrane region" description="Helical" evidence="1">
    <location>
        <begin position="6"/>
        <end position="24"/>
    </location>
</feature>
<protein>
    <recommendedName>
        <fullName evidence="4">Mpv17/PMP22 family protein</fullName>
    </recommendedName>
</protein>
<dbReference type="AlphaFoldDB" id="A0A415E5X9"/>
<evidence type="ECO:0008006" key="4">
    <source>
        <dbReference type="Google" id="ProtNLM"/>
    </source>
</evidence>
<dbReference type="Proteomes" id="UP000284841">
    <property type="component" value="Unassembled WGS sequence"/>
</dbReference>
<evidence type="ECO:0000313" key="2">
    <source>
        <dbReference type="EMBL" id="RHJ89055.1"/>
    </source>
</evidence>
<keyword evidence="1" id="KW-1133">Transmembrane helix</keyword>
<dbReference type="OrthoDB" id="1115879at2"/>
<accession>A0A415E5X9</accession>
<organism evidence="2 3">
    <name type="scientific">Emergencia timonensis</name>
    <dbReference type="NCBI Taxonomy" id="1776384"/>
    <lineage>
        <taxon>Bacteria</taxon>
        <taxon>Bacillati</taxon>
        <taxon>Bacillota</taxon>
        <taxon>Clostridia</taxon>
        <taxon>Peptostreptococcales</taxon>
        <taxon>Anaerovoracaceae</taxon>
        <taxon>Emergencia</taxon>
    </lineage>
</organism>
<keyword evidence="1" id="KW-0472">Membrane</keyword>
<feature type="transmembrane region" description="Helical" evidence="1">
    <location>
        <begin position="74"/>
        <end position="98"/>
    </location>
</feature>
<feature type="transmembrane region" description="Helical" evidence="1">
    <location>
        <begin position="184"/>
        <end position="209"/>
    </location>
</feature>
<evidence type="ECO:0000256" key="1">
    <source>
        <dbReference type="SAM" id="Phobius"/>
    </source>
</evidence>
<keyword evidence="3" id="KW-1185">Reference proteome</keyword>
<gene>
    <name evidence="2" type="ORF">DW099_00310</name>
</gene>
<reference evidence="2 3" key="1">
    <citation type="submission" date="2018-08" db="EMBL/GenBank/DDBJ databases">
        <title>A genome reference for cultivated species of the human gut microbiota.</title>
        <authorList>
            <person name="Zou Y."/>
            <person name="Xue W."/>
            <person name="Luo G."/>
        </authorList>
    </citation>
    <scope>NUCLEOTIDE SEQUENCE [LARGE SCALE GENOMIC DNA]</scope>
    <source>
        <strain evidence="2 3">AM07-24</strain>
    </source>
</reference>
<dbReference type="EMBL" id="QRMS01000001">
    <property type="protein sequence ID" value="RHJ89055.1"/>
    <property type="molecule type" value="Genomic_DNA"/>
</dbReference>
<feature type="transmembrane region" description="Helical" evidence="1">
    <location>
        <begin position="110"/>
        <end position="131"/>
    </location>
</feature>